<dbReference type="InterPro" id="IPR029787">
    <property type="entry name" value="Nucleotide_cyclase"/>
</dbReference>
<sequence>MHILFEVLATILMIINVLYVIRVFFILKNSKNSDNLKKKNLNIVGDLYIALLILFVVGYVCISLNNNGENSIQLNIMAQIMFWGAVFVFISVYVFRTLLKITKDQYIGELSDLQISLDTYIKSIPGGVHHCVVEPELRVYYVSKGFTDITGYTMEEIDELYNGKYTDFVYEADRSTFVAAIERLLRTMSETVVSYRIVSKRGDIIWVSDSMNIVKDSKGNRHIFAVVLDITDEKSSAETDALTGILNKGAFNFNVRECMKLHADEHIALFMIDLNYFKEVNDKYGHHSGDTILIKTVEYLKAAFVDEDAIIGRVGGDEFMVLVKSVISEDAVMALKKKVQDNFRLRIDDIPDFPPVSGSVGCIFAKCSDDFETVFRRADNAMYDEKDRAHALRK</sequence>
<dbReference type="SMART" id="SM00267">
    <property type="entry name" value="GGDEF"/>
    <property type="match status" value="1"/>
</dbReference>
<feature type="domain" description="PAC" evidence="3">
    <location>
        <begin position="191"/>
        <end position="242"/>
    </location>
</feature>
<reference evidence="5 6" key="1">
    <citation type="submission" date="2019-07" db="EMBL/GenBank/DDBJ databases">
        <authorList>
            <person name="Hibberd C M."/>
            <person name="Gehrig L. J."/>
            <person name="Chang H.-W."/>
            <person name="Venkatesh S."/>
        </authorList>
    </citation>
    <scope>NUCLEOTIDE SEQUENCE [LARGE SCALE GENOMIC DNA]</scope>
    <source>
        <strain evidence="5">Dorea_formicigenerans_SSTS_Bg7063</strain>
    </source>
</reference>
<feature type="transmembrane region" description="Helical" evidence="1">
    <location>
        <begin position="47"/>
        <end position="64"/>
    </location>
</feature>
<dbReference type="Pfam" id="PF08447">
    <property type="entry name" value="PAS_3"/>
    <property type="match status" value="1"/>
</dbReference>
<dbReference type="AlphaFoldDB" id="A0A564SGP4"/>
<evidence type="ECO:0000259" key="2">
    <source>
        <dbReference type="PROSITE" id="PS50112"/>
    </source>
</evidence>
<dbReference type="SUPFAM" id="SSF55785">
    <property type="entry name" value="PYP-like sensor domain (PAS domain)"/>
    <property type="match status" value="1"/>
</dbReference>
<accession>A0A564SGP4</accession>
<dbReference type="InterPro" id="IPR035965">
    <property type="entry name" value="PAS-like_dom_sf"/>
</dbReference>
<dbReference type="InterPro" id="IPR043128">
    <property type="entry name" value="Rev_trsase/Diguanyl_cyclase"/>
</dbReference>
<proteinExistence type="predicted"/>
<dbReference type="InterPro" id="IPR052155">
    <property type="entry name" value="Biofilm_reg_signaling"/>
</dbReference>
<dbReference type="PROSITE" id="PS50887">
    <property type="entry name" value="GGDEF"/>
    <property type="match status" value="1"/>
</dbReference>
<evidence type="ECO:0000313" key="5">
    <source>
        <dbReference type="EMBL" id="VUW94314.1"/>
    </source>
</evidence>
<organism evidence="5 6">
    <name type="scientific">Dorea formicigenerans</name>
    <dbReference type="NCBI Taxonomy" id="39486"/>
    <lineage>
        <taxon>Bacteria</taxon>
        <taxon>Bacillati</taxon>
        <taxon>Bacillota</taxon>
        <taxon>Clostridia</taxon>
        <taxon>Lachnospirales</taxon>
        <taxon>Lachnospiraceae</taxon>
        <taxon>Dorea</taxon>
    </lineage>
</organism>
<keyword evidence="1" id="KW-0472">Membrane</keyword>
<dbReference type="SUPFAM" id="SSF55073">
    <property type="entry name" value="Nucleotide cyclase"/>
    <property type="match status" value="1"/>
</dbReference>
<dbReference type="Pfam" id="PF00990">
    <property type="entry name" value="GGDEF"/>
    <property type="match status" value="1"/>
</dbReference>
<dbReference type="EMBL" id="CABHNI010000009">
    <property type="protein sequence ID" value="VUW94314.1"/>
    <property type="molecule type" value="Genomic_DNA"/>
</dbReference>
<dbReference type="NCBIfam" id="TIGR00254">
    <property type="entry name" value="GGDEF"/>
    <property type="match status" value="1"/>
</dbReference>
<dbReference type="Proteomes" id="UP000358366">
    <property type="component" value="Unassembled WGS sequence"/>
</dbReference>
<dbReference type="CDD" id="cd01949">
    <property type="entry name" value="GGDEF"/>
    <property type="match status" value="1"/>
</dbReference>
<dbReference type="SMART" id="SM00086">
    <property type="entry name" value="PAC"/>
    <property type="match status" value="1"/>
</dbReference>
<feature type="transmembrane region" description="Helical" evidence="1">
    <location>
        <begin position="7"/>
        <end position="27"/>
    </location>
</feature>
<evidence type="ECO:0000259" key="4">
    <source>
        <dbReference type="PROSITE" id="PS50887"/>
    </source>
</evidence>
<dbReference type="InterPro" id="IPR000014">
    <property type="entry name" value="PAS"/>
</dbReference>
<dbReference type="RefSeq" id="WP_105310075.1">
    <property type="nucleotide sequence ID" value="NZ_CABHNI010000009.1"/>
</dbReference>
<feature type="transmembrane region" description="Helical" evidence="1">
    <location>
        <begin position="76"/>
        <end position="95"/>
    </location>
</feature>
<dbReference type="InterPro" id="IPR000700">
    <property type="entry name" value="PAS-assoc_C"/>
</dbReference>
<dbReference type="PROSITE" id="PS50112">
    <property type="entry name" value="PAS"/>
    <property type="match status" value="1"/>
</dbReference>
<dbReference type="PANTHER" id="PTHR44757:SF2">
    <property type="entry name" value="BIOFILM ARCHITECTURE MAINTENANCE PROTEIN MBAA"/>
    <property type="match status" value="1"/>
</dbReference>
<keyword evidence="1" id="KW-0812">Transmembrane</keyword>
<dbReference type="GO" id="GO:0052621">
    <property type="term" value="F:diguanylate cyclase activity"/>
    <property type="evidence" value="ECO:0007669"/>
    <property type="project" value="UniProtKB-EC"/>
</dbReference>
<dbReference type="InterPro" id="IPR001610">
    <property type="entry name" value="PAC"/>
</dbReference>
<dbReference type="NCBIfam" id="TIGR00229">
    <property type="entry name" value="sensory_box"/>
    <property type="match status" value="1"/>
</dbReference>
<name>A0A564SGP4_9FIRM</name>
<dbReference type="Gene3D" id="3.30.450.20">
    <property type="entry name" value="PAS domain"/>
    <property type="match status" value="1"/>
</dbReference>
<dbReference type="PROSITE" id="PS50113">
    <property type="entry name" value="PAC"/>
    <property type="match status" value="1"/>
</dbReference>
<evidence type="ECO:0000313" key="6">
    <source>
        <dbReference type="Proteomes" id="UP000358366"/>
    </source>
</evidence>
<dbReference type="EC" id="2.7.7.65" evidence="5"/>
<dbReference type="InterPro" id="IPR013655">
    <property type="entry name" value="PAS_fold_3"/>
</dbReference>
<keyword evidence="5" id="KW-0548">Nucleotidyltransferase</keyword>
<evidence type="ECO:0000256" key="1">
    <source>
        <dbReference type="SAM" id="Phobius"/>
    </source>
</evidence>
<evidence type="ECO:0000259" key="3">
    <source>
        <dbReference type="PROSITE" id="PS50113"/>
    </source>
</evidence>
<protein>
    <submittedName>
        <fullName evidence="5">Putative diguanylate cyclase YcdT</fullName>
        <ecNumber evidence="5">2.7.7.65</ecNumber>
    </submittedName>
</protein>
<keyword evidence="1" id="KW-1133">Transmembrane helix</keyword>
<gene>
    <name evidence="5" type="primary">ycdT</name>
    <name evidence="5" type="ORF">DFSSTS7063_00389</name>
</gene>
<keyword evidence="5" id="KW-0808">Transferase</keyword>
<feature type="domain" description="PAS" evidence="2">
    <location>
        <begin position="132"/>
        <end position="188"/>
    </location>
</feature>
<dbReference type="InterPro" id="IPR000160">
    <property type="entry name" value="GGDEF_dom"/>
</dbReference>
<dbReference type="Gene3D" id="3.30.70.270">
    <property type="match status" value="1"/>
</dbReference>
<feature type="domain" description="GGDEF" evidence="4">
    <location>
        <begin position="265"/>
        <end position="394"/>
    </location>
</feature>
<dbReference type="PANTHER" id="PTHR44757">
    <property type="entry name" value="DIGUANYLATE CYCLASE DGCP"/>
    <property type="match status" value="1"/>
</dbReference>
<dbReference type="CDD" id="cd00130">
    <property type="entry name" value="PAS"/>
    <property type="match status" value="1"/>
</dbReference>